<gene>
    <name evidence="1" type="ORF">XBW1_2546</name>
</gene>
<dbReference type="InterPro" id="IPR051715">
    <property type="entry name" value="Intimin-Invasin_domain"/>
</dbReference>
<reference evidence="1 2" key="1">
    <citation type="submission" date="2014-02" db="EMBL/GenBank/DDBJ databases">
        <authorList>
            <person name="Genoscope - CEA"/>
        </authorList>
    </citation>
    <scope>NUCLEOTIDE SEQUENCE [LARGE SCALE GENOMIC DNA]</scope>
    <source>
        <strain evidence="1 2">CS03</strain>
    </source>
</reference>
<dbReference type="PANTHER" id="PTHR39576">
    <property type="entry name" value="ATTACHING AND EFFACING PROTEIN HOMOLOG-RELATED-RELATED"/>
    <property type="match status" value="1"/>
</dbReference>
<proteinExistence type="predicted"/>
<accession>A0A0B6XAZ2</accession>
<dbReference type="Proteomes" id="UP000032930">
    <property type="component" value="Chromosome"/>
</dbReference>
<sequence>MDQTISGYAGEEKPLNISVSAKYGLERIDWKLAELTANGGKIENDGGYYRILLPDYQYSHTDPTSVAATGDHKVKNTYSVSAVAIDKKGNRSNPVHMQVIVSSAAINTVNSLFSPEKSELAAEGKSTQKLTLTIKDKMNQPVDVNVEEFRVKMNERAKRAEIKVLATELMKIDPDLTGLDEQLYQGHTKNIKWISLVLPLSTHLWLEERVKGSNRTKAEELKLLCFWMQQKES</sequence>
<evidence type="ECO:0000313" key="1">
    <source>
        <dbReference type="EMBL" id="CDM89903.1"/>
    </source>
</evidence>
<protein>
    <submittedName>
        <fullName evidence="1">Uncharacterized protein</fullName>
    </submittedName>
</protein>
<dbReference type="RefSeq" id="WP_046336863.1">
    <property type="nucleotide sequence ID" value="NZ_CAWMEF010000001.1"/>
</dbReference>
<dbReference type="EMBL" id="FO818637">
    <property type="protein sequence ID" value="CDM89903.1"/>
    <property type="molecule type" value="Genomic_DNA"/>
</dbReference>
<name>A0A0B6XAZ2_XENBV</name>
<dbReference type="GO" id="GO:0009279">
    <property type="term" value="C:cell outer membrane"/>
    <property type="evidence" value="ECO:0007669"/>
    <property type="project" value="TreeGrafter"/>
</dbReference>
<organism evidence="1 2">
    <name type="scientific">Xenorhabdus bovienii</name>
    <name type="common">Xenorhabdus nematophila subsp. bovienii</name>
    <dbReference type="NCBI Taxonomy" id="40576"/>
    <lineage>
        <taxon>Bacteria</taxon>
        <taxon>Pseudomonadati</taxon>
        <taxon>Pseudomonadota</taxon>
        <taxon>Gammaproteobacteria</taxon>
        <taxon>Enterobacterales</taxon>
        <taxon>Morganellaceae</taxon>
        <taxon>Xenorhabdus</taxon>
    </lineage>
</organism>
<dbReference type="PANTHER" id="PTHR39576:SF2">
    <property type="entry name" value="ATTACHING AND EFFACING PROTEIN HOMOLOG-RELATED"/>
    <property type="match status" value="1"/>
</dbReference>
<evidence type="ECO:0000313" key="2">
    <source>
        <dbReference type="Proteomes" id="UP000032930"/>
    </source>
</evidence>
<dbReference type="KEGG" id="xbv:XBW1_2546"/>
<dbReference type="AlphaFoldDB" id="A0A0B6XAZ2"/>